<dbReference type="Gene3D" id="1.25.40.10">
    <property type="entry name" value="Tetratricopeptide repeat domain"/>
    <property type="match status" value="2"/>
</dbReference>
<dbReference type="InterPro" id="IPR019734">
    <property type="entry name" value="TPR_rpt"/>
</dbReference>
<dbReference type="InterPro" id="IPR043128">
    <property type="entry name" value="Rev_trsase/Diguanyl_cyclase"/>
</dbReference>
<dbReference type="SUPFAM" id="SSF55073">
    <property type="entry name" value="Nucleotide cyclase"/>
    <property type="match status" value="1"/>
</dbReference>
<accession>A0ABQ2DBZ2</accession>
<keyword evidence="1" id="KW-0802">TPR repeat</keyword>
<dbReference type="RefSeq" id="WP_189007038.1">
    <property type="nucleotide sequence ID" value="NZ_BMOD01000026.1"/>
</dbReference>
<keyword evidence="6" id="KW-1185">Reference proteome</keyword>
<gene>
    <name evidence="5" type="ORF">GCM10008938_43860</name>
</gene>
<comment type="caution">
    <text evidence="5">The sequence shown here is derived from an EMBL/GenBank/DDBJ whole genome shotgun (WGS) entry which is preliminary data.</text>
</comment>
<dbReference type="InterPro" id="IPR011990">
    <property type="entry name" value="TPR-like_helical_dom_sf"/>
</dbReference>
<dbReference type="SMART" id="SM00267">
    <property type="entry name" value="GGDEF"/>
    <property type="match status" value="1"/>
</dbReference>
<reference evidence="6" key="1">
    <citation type="journal article" date="2019" name="Int. J. Syst. Evol. Microbiol.">
        <title>The Global Catalogue of Microorganisms (GCM) 10K type strain sequencing project: providing services to taxonomists for standard genome sequencing and annotation.</title>
        <authorList>
            <consortium name="The Broad Institute Genomics Platform"/>
            <consortium name="The Broad Institute Genome Sequencing Center for Infectious Disease"/>
            <person name="Wu L."/>
            <person name="Ma J."/>
        </authorList>
    </citation>
    <scope>NUCLEOTIDE SEQUENCE [LARGE SCALE GENOMIC DNA]</scope>
    <source>
        <strain evidence="6">JCM 14370</strain>
    </source>
</reference>
<dbReference type="PROSITE" id="PS50887">
    <property type="entry name" value="GGDEF"/>
    <property type="match status" value="1"/>
</dbReference>
<dbReference type="InterPro" id="IPR052155">
    <property type="entry name" value="Biofilm_reg_signaling"/>
</dbReference>
<feature type="domain" description="EAL" evidence="3">
    <location>
        <begin position="548"/>
        <end position="795"/>
    </location>
</feature>
<dbReference type="Pfam" id="PF13424">
    <property type="entry name" value="TPR_12"/>
    <property type="match status" value="1"/>
</dbReference>
<dbReference type="PANTHER" id="PTHR44757">
    <property type="entry name" value="DIGUANYLATE CYCLASE DGCP"/>
    <property type="match status" value="1"/>
</dbReference>
<dbReference type="InterPro" id="IPR029787">
    <property type="entry name" value="Nucleotide_cyclase"/>
</dbReference>
<dbReference type="Gene3D" id="3.20.20.450">
    <property type="entry name" value="EAL domain"/>
    <property type="match status" value="1"/>
</dbReference>
<dbReference type="Pfam" id="PF13374">
    <property type="entry name" value="TPR_10"/>
    <property type="match status" value="1"/>
</dbReference>
<protein>
    <recommendedName>
        <fullName evidence="7">EAL domain-containing protein</fullName>
    </recommendedName>
</protein>
<evidence type="ECO:0000256" key="2">
    <source>
        <dbReference type="SAM" id="Coils"/>
    </source>
</evidence>
<feature type="coiled-coil region" evidence="2">
    <location>
        <begin position="336"/>
        <end position="366"/>
    </location>
</feature>
<dbReference type="PANTHER" id="PTHR44757:SF2">
    <property type="entry name" value="BIOFILM ARCHITECTURE MAINTENANCE PROTEIN MBAA"/>
    <property type="match status" value="1"/>
</dbReference>
<evidence type="ECO:0000313" key="6">
    <source>
        <dbReference type="Proteomes" id="UP000632222"/>
    </source>
</evidence>
<dbReference type="InterPro" id="IPR000160">
    <property type="entry name" value="GGDEF_dom"/>
</dbReference>
<dbReference type="NCBIfam" id="TIGR00254">
    <property type="entry name" value="GGDEF"/>
    <property type="match status" value="1"/>
</dbReference>
<dbReference type="Gene3D" id="3.30.70.270">
    <property type="match status" value="1"/>
</dbReference>
<dbReference type="Pfam" id="PF00563">
    <property type="entry name" value="EAL"/>
    <property type="match status" value="1"/>
</dbReference>
<name>A0ABQ2DBZ2_9DEIO</name>
<dbReference type="EMBL" id="BMOD01000026">
    <property type="protein sequence ID" value="GGJ53098.1"/>
    <property type="molecule type" value="Genomic_DNA"/>
</dbReference>
<evidence type="ECO:0000313" key="5">
    <source>
        <dbReference type="EMBL" id="GGJ53098.1"/>
    </source>
</evidence>
<dbReference type="Proteomes" id="UP000632222">
    <property type="component" value="Unassembled WGS sequence"/>
</dbReference>
<dbReference type="CDD" id="cd01948">
    <property type="entry name" value="EAL"/>
    <property type="match status" value="1"/>
</dbReference>
<dbReference type="PROSITE" id="PS50005">
    <property type="entry name" value="TPR"/>
    <property type="match status" value="1"/>
</dbReference>
<feature type="domain" description="GGDEF" evidence="4">
    <location>
        <begin position="408"/>
        <end position="541"/>
    </location>
</feature>
<evidence type="ECO:0008006" key="7">
    <source>
        <dbReference type="Google" id="ProtNLM"/>
    </source>
</evidence>
<dbReference type="InterPro" id="IPR035919">
    <property type="entry name" value="EAL_sf"/>
</dbReference>
<organism evidence="5 6">
    <name type="scientific">Deinococcus roseus</name>
    <dbReference type="NCBI Taxonomy" id="392414"/>
    <lineage>
        <taxon>Bacteria</taxon>
        <taxon>Thermotogati</taxon>
        <taxon>Deinococcota</taxon>
        <taxon>Deinococci</taxon>
        <taxon>Deinococcales</taxon>
        <taxon>Deinococcaceae</taxon>
        <taxon>Deinococcus</taxon>
    </lineage>
</organism>
<sequence>MPDLNPSNVRTPKRLLEEARLFADEDDEKAAALFEQAAVRARLYRDQETLADALNGMAKLEHKRGDSHSALFHLQEAREIRHMLGDLRGEAGLLCNIGSLYTDLGNFNTALDYLLQAETIAGGNGDVLSASISTNLARVYDDLNDLTSAEQNYQKALQIVRSIGHPMGEAILSTNYGEFQLRRGRLDQAEQLLCAALDLTARKSFIAAEALRHLGVLYRQRGAVQEALVAFHDAINLARTSEDLDILVEVLINEAETHLQEQHLTLAADVLFEAEELARGSSRKRALARILALSSQVQEQEGRIAQALQTARESHQLESQVLKAEAEQRTRQLATQHELERARTELDQQRSRYETERLAKEKMERESSERLKELERKALYDALTGLPNRLLLADRFRVALEHASRTGTRLALGVLDLNKFKTINDTLGHHVGDELLIEVARRLEPILRAEDTVARTGGDEFVFLIRSITDTEAVLAVARRIMQAFEPMFHLYQHHLHVGPSIGFAEFPEDALTYQDLFEKADKAMYEAKAKGSGFELHGMQSSDRMAPITLEAALHQALRNAEMDVVYQPYCTAEGQPRGAEALLRWHHPVFGNVSPLEFLPIAESTGLSVPIGTWVLHKACQEAAHWPGRTLSVNVSSRQFSHPELSVVVQQALEASGLSPSLLQLEIKEELLARQLERSQSRLTVLEDLGVRLFIDDFGEGFTSFTALKNHPIHGVKLHRALIQNLNPERKGSKDEALLASVVQMAQALELEVIAKGVETQYQWEFLTRLGVTALQGFLFSRPLGAAEMAGQF</sequence>
<dbReference type="SUPFAM" id="SSF141868">
    <property type="entry name" value="EAL domain-like"/>
    <property type="match status" value="1"/>
</dbReference>
<keyword evidence="2" id="KW-0175">Coiled coil</keyword>
<dbReference type="PROSITE" id="PS50883">
    <property type="entry name" value="EAL"/>
    <property type="match status" value="1"/>
</dbReference>
<evidence type="ECO:0000259" key="4">
    <source>
        <dbReference type="PROSITE" id="PS50887"/>
    </source>
</evidence>
<dbReference type="InterPro" id="IPR001633">
    <property type="entry name" value="EAL_dom"/>
</dbReference>
<proteinExistence type="predicted"/>
<dbReference type="SMART" id="SM00052">
    <property type="entry name" value="EAL"/>
    <property type="match status" value="1"/>
</dbReference>
<evidence type="ECO:0000259" key="3">
    <source>
        <dbReference type="PROSITE" id="PS50883"/>
    </source>
</evidence>
<dbReference type="SMART" id="SM00028">
    <property type="entry name" value="TPR"/>
    <property type="match status" value="7"/>
</dbReference>
<evidence type="ECO:0000256" key="1">
    <source>
        <dbReference type="PROSITE-ProRule" id="PRU00339"/>
    </source>
</evidence>
<dbReference type="SUPFAM" id="SSF48452">
    <property type="entry name" value="TPR-like"/>
    <property type="match status" value="2"/>
</dbReference>
<feature type="repeat" description="TPR" evidence="1">
    <location>
        <begin position="208"/>
        <end position="241"/>
    </location>
</feature>
<dbReference type="CDD" id="cd01949">
    <property type="entry name" value="GGDEF"/>
    <property type="match status" value="1"/>
</dbReference>
<dbReference type="Pfam" id="PF00990">
    <property type="entry name" value="GGDEF"/>
    <property type="match status" value="1"/>
</dbReference>